<dbReference type="Proteomes" id="UP000093000">
    <property type="component" value="Unassembled WGS sequence"/>
</dbReference>
<keyword evidence="2" id="KW-1185">Reference proteome</keyword>
<dbReference type="OrthoDB" id="2263388at2759"/>
<accession>A0A1C7LM09</accession>
<dbReference type="EMBL" id="LUGH01002811">
    <property type="protein sequence ID" value="OBZ62745.1"/>
    <property type="molecule type" value="Genomic_DNA"/>
</dbReference>
<dbReference type="InParanoid" id="A0A1C7LM09"/>
<dbReference type="STRING" id="101091.A0A1C7LM09"/>
<feature type="non-terminal residue" evidence="1">
    <location>
        <position position="180"/>
    </location>
</feature>
<gene>
    <name evidence="1" type="ORF">A0J61_11978</name>
</gene>
<organism evidence="1 2">
    <name type="scientific">Choanephora cucurbitarum</name>
    <dbReference type="NCBI Taxonomy" id="101091"/>
    <lineage>
        <taxon>Eukaryota</taxon>
        <taxon>Fungi</taxon>
        <taxon>Fungi incertae sedis</taxon>
        <taxon>Mucoromycota</taxon>
        <taxon>Mucoromycotina</taxon>
        <taxon>Mucoromycetes</taxon>
        <taxon>Mucorales</taxon>
        <taxon>Mucorineae</taxon>
        <taxon>Choanephoraceae</taxon>
        <taxon>Choanephoroideae</taxon>
        <taxon>Choanephora</taxon>
    </lineage>
</organism>
<proteinExistence type="predicted"/>
<protein>
    <submittedName>
        <fullName evidence="1">Uncharacterized protein</fullName>
    </submittedName>
</protein>
<comment type="caution">
    <text evidence="1">The sequence shown here is derived from an EMBL/GenBank/DDBJ whole genome shotgun (WGS) entry which is preliminary data.</text>
</comment>
<dbReference type="AlphaFoldDB" id="A0A1C7LM09"/>
<sequence>MTHCPVCNEQRNFRQRIYIKYVSIAKKIAQLLSVNKKREKLMYRHQVFENEHLQDDSDLFDLYCGDVYEEMKQDRAFTLLLDQGVLLAVDGFTSHKSHKAIMIMHVILLNYEPTIRFQDKNMFQAAILCSDNKPDIRSFLFPIVKEFKKFGEAPMRMLKNGDELLDFGGHGAFYEFKYCI</sequence>
<evidence type="ECO:0000313" key="2">
    <source>
        <dbReference type="Proteomes" id="UP000093000"/>
    </source>
</evidence>
<evidence type="ECO:0000313" key="1">
    <source>
        <dbReference type="EMBL" id="OBZ62745.1"/>
    </source>
</evidence>
<reference evidence="1 2" key="1">
    <citation type="submission" date="2016-03" db="EMBL/GenBank/DDBJ databases">
        <title>Choanephora cucurbitarum.</title>
        <authorList>
            <person name="Min B."/>
            <person name="Park H."/>
            <person name="Park J.-H."/>
            <person name="Shin H.-D."/>
            <person name="Choi I.-G."/>
        </authorList>
    </citation>
    <scope>NUCLEOTIDE SEQUENCE [LARGE SCALE GENOMIC DNA]</scope>
    <source>
        <strain evidence="1 2">KUS-F28377</strain>
    </source>
</reference>
<name>A0A1C7LM09_9FUNG</name>